<feature type="domain" description="NADH:flavin oxidoreductase/NADH oxidase N-terminal" evidence="1">
    <location>
        <begin position="20"/>
        <end position="364"/>
    </location>
</feature>
<dbReference type="Gene3D" id="3.20.20.70">
    <property type="entry name" value="Aldolase class I"/>
    <property type="match status" value="1"/>
</dbReference>
<protein>
    <submittedName>
        <fullName evidence="2">2,4-dienoyl-CoA reductase-like NADH-dependent reductase (Old Yellow Enzyme family)</fullName>
    </submittedName>
</protein>
<dbReference type="GO" id="GO:0016491">
    <property type="term" value="F:oxidoreductase activity"/>
    <property type="evidence" value="ECO:0007669"/>
    <property type="project" value="InterPro"/>
</dbReference>
<dbReference type="SUPFAM" id="SSF51395">
    <property type="entry name" value="FMN-linked oxidoreductases"/>
    <property type="match status" value="1"/>
</dbReference>
<gene>
    <name evidence="2" type="ORF">CLV47_104137</name>
</gene>
<dbReference type="InterPro" id="IPR001155">
    <property type="entry name" value="OxRdtase_FMN_N"/>
</dbReference>
<dbReference type="PANTHER" id="PTHR22893">
    <property type="entry name" value="NADH OXIDOREDUCTASE-RELATED"/>
    <property type="match status" value="1"/>
</dbReference>
<proteinExistence type="predicted"/>
<dbReference type="EMBL" id="PVUE01000004">
    <property type="protein sequence ID" value="PRZ42790.1"/>
    <property type="molecule type" value="Genomic_DNA"/>
</dbReference>
<dbReference type="Proteomes" id="UP000237752">
    <property type="component" value="Unassembled WGS sequence"/>
</dbReference>
<keyword evidence="3" id="KW-1185">Reference proteome</keyword>
<dbReference type="InterPro" id="IPR045247">
    <property type="entry name" value="Oye-like"/>
</dbReference>
<dbReference type="GO" id="GO:0010181">
    <property type="term" value="F:FMN binding"/>
    <property type="evidence" value="ECO:0007669"/>
    <property type="project" value="InterPro"/>
</dbReference>
<dbReference type="RefSeq" id="WP_106348324.1">
    <property type="nucleotide sequence ID" value="NZ_PVUE01000004.1"/>
</dbReference>
<dbReference type="FunFam" id="3.20.20.70:FF:000262">
    <property type="entry name" value="NADH:flavin oxidoreductase"/>
    <property type="match status" value="1"/>
</dbReference>
<dbReference type="OrthoDB" id="3169239at2"/>
<sequence>MTSISSSESQLLDGVDPSPLFTPYSLGGRTLANRFVMAPMTRQKSPGGVPGDDVAAYYARRAADLGLLITEATYVDHPSSGTSRRVPRFYGEDALAGWARVAEAVHAEGGLIIPQLWHLGTQRQEGSPFNEGAPVINPSGIHLDGTAKGVAATVRDVDDIIAAFVQGAVDAQRIGFDGIEIHGAHGYLLDQFFWSQTNNRDDNYGGTLTKRVRFAAELVAAVREAVGPEFLVAFRYSQWKGGNYDAQIAQSPAELEQILTPLVDAGVSAMHVSTRRYWLPAYDDSERTLSGWTKKLTGLPTISVGSVGVAKAYRATDDEQTASLSLARLVELFEAGEFDLVALGRAVLSEPQWATKVREGRTDEIRPYDKADDATLL</sequence>
<dbReference type="AlphaFoldDB" id="A0A2T1A2F3"/>
<organism evidence="2 3">
    <name type="scientific">Antricoccus suffuscus</name>
    <dbReference type="NCBI Taxonomy" id="1629062"/>
    <lineage>
        <taxon>Bacteria</taxon>
        <taxon>Bacillati</taxon>
        <taxon>Actinomycetota</taxon>
        <taxon>Actinomycetes</taxon>
        <taxon>Geodermatophilales</taxon>
        <taxon>Antricoccaceae</taxon>
        <taxon>Antricoccus</taxon>
    </lineage>
</organism>
<dbReference type="InterPro" id="IPR013785">
    <property type="entry name" value="Aldolase_TIM"/>
</dbReference>
<evidence type="ECO:0000313" key="3">
    <source>
        <dbReference type="Proteomes" id="UP000237752"/>
    </source>
</evidence>
<name>A0A2T1A2F3_9ACTN</name>
<evidence type="ECO:0000313" key="2">
    <source>
        <dbReference type="EMBL" id="PRZ42790.1"/>
    </source>
</evidence>
<dbReference type="GO" id="GO:0005829">
    <property type="term" value="C:cytosol"/>
    <property type="evidence" value="ECO:0007669"/>
    <property type="project" value="TreeGrafter"/>
</dbReference>
<accession>A0A2T1A2F3</accession>
<dbReference type="PANTHER" id="PTHR22893:SF55">
    <property type="entry name" value="OXIDOREDUCTASE-RELATED"/>
    <property type="match status" value="1"/>
</dbReference>
<reference evidence="2 3" key="1">
    <citation type="submission" date="2018-03" db="EMBL/GenBank/DDBJ databases">
        <title>Genomic Encyclopedia of Archaeal and Bacterial Type Strains, Phase II (KMG-II): from individual species to whole genera.</title>
        <authorList>
            <person name="Goeker M."/>
        </authorList>
    </citation>
    <scope>NUCLEOTIDE SEQUENCE [LARGE SCALE GENOMIC DNA]</scope>
    <source>
        <strain evidence="2 3">DSM 100065</strain>
    </source>
</reference>
<comment type="caution">
    <text evidence="2">The sequence shown here is derived from an EMBL/GenBank/DDBJ whole genome shotgun (WGS) entry which is preliminary data.</text>
</comment>
<evidence type="ECO:0000259" key="1">
    <source>
        <dbReference type="Pfam" id="PF00724"/>
    </source>
</evidence>
<dbReference type="CDD" id="cd04747">
    <property type="entry name" value="OYE_like_5_FMN"/>
    <property type="match status" value="1"/>
</dbReference>
<dbReference type="Pfam" id="PF00724">
    <property type="entry name" value="Oxidored_FMN"/>
    <property type="match status" value="1"/>
</dbReference>